<dbReference type="AlphaFoldDB" id="A0A494VQM7"/>
<dbReference type="EMBL" id="CP032869">
    <property type="protein sequence ID" value="AYL96281.1"/>
    <property type="molecule type" value="Genomic_DNA"/>
</dbReference>
<name>A0A494VQM7_9SPHI</name>
<dbReference type="KEGG" id="muh:HYN43_013700"/>
<keyword evidence="2" id="KW-1185">Reference proteome</keyword>
<dbReference type="Pfam" id="PF13376">
    <property type="entry name" value="OmdA"/>
    <property type="match status" value="1"/>
</dbReference>
<evidence type="ECO:0000313" key="2">
    <source>
        <dbReference type="Proteomes" id="UP000270046"/>
    </source>
</evidence>
<dbReference type="OrthoDB" id="9800461at2"/>
<sequence length="219" mass="24866">MNALAKKLQMKPNSHWLLQNAPANYPDSLNPLPEGVEISFNVDGVFNGIQLFVTNSSVLASELQIITPLLKPDTVFWIIYPKKNSGIETDLEMMSSWDAPAQYGLRPVASAAINEVWTALRFKPVEVVKVSEGRNEAVKNNEFGAYIDVESKVVTLPDYIKEALEQYPETLNYFQSLAYSHKKEYVLWILTAKQEKTKQDRLAKMVEMLQNKKKNPSDK</sequence>
<evidence type="ECO:0008006" key="3">
    <source>
        <dbReference type="Google" id="ProtNLM"/>
    </source>
</evidence>
<gene>
    <name evidence="1" type="ORF">HYN43_013700</name>
</gene>
<protein>
    <recommendedName>
        <fullName evidence="3">YdeI/OmpD-associated family protein</fullName>
    </recommendedName>
</protein>
<dbReference type="RefSeq" id="WP_119409881.1">
    <property type="nucleotide sequence ID" value="NZ_CP032869.1"/>
</dbReference>
<reference evidence="1 2" key="1">
    <citation type="submission" date="2018-10" db="EMBL/GenBank/DDBJ databases">
        <title>Genome sequencing of Mucilaginibacter sp. HYN0043.</title>
        <authorList>
            <person name="Kim M."/>
            <person name="Yi H."/>
        </authorList>
    </citation>
    <scope>NUCLEOTIDE SEQUENCE [LARGE SCALE GENOMIC DNA]</scope>
    <source>
        <strain evidence="1 2">HYN0043</strain>
    </source>
</reference>
<organism evidence="1 2">
    <name type="scientific">Mucilaginibacter celer</name>
    <dbReference type="NCBI Taxonomy" id="2305508"/>
    <lineage>
        <taxon>Bacteria</taxon>
        <taxon>Pseudomonadati</taxon>
        <taxon>Bacteroidota</taxon>
        <taxon>Sphingobacteriia</taxon>
        <taxon>Sphingobacteriales</taxon>
        <taxon>Sphingobacteriaceae</taxon>
        <taxon>Mucilaginibacter</taxon>
    </lineage>
</organism>
<accession>A0A494VQM7</accession>
<dbReference type="Proteomes" id="UP000270046">
    <property type="component" value="Chromosome"/>
</dbReference>
<evidence type="ECO:0000313" key="1">
    <source>
        <dbReference type="EMBL" id="AYL96281.1"/>
    </source>
</evidence>
<proteinExistence type="predicted"/>